<gene>
    <name evidence="2" type="ORF">HWN40_09760</name>
</gene>
<dbReference type="GeneID" id="55821961"/>
<organism evidence="2 3">
    <name type="scientific">Methanolobus zinderi</name>
    <dbReference type="NCBI Taxonomy" id="536044"/>
    <lineage>
        <taxon>Archaea</taxon>
        <taxon>Methanobacteriati</taxon>
        <taxon>Methanobacteriota</taxon>
        <taxon>Stenosarchaea group</taxon>
        <taxon>Methanomicrobia</taxon>
        <taxon>Methanosarcinales</taxon>
        <taxon>Methanosarcinaceae</taxon>
        <taxon>Methanolobus</taxon>
    </lineage>
</organism>
<protein>
    <submittedName>
        <fullName evidence="2">DUF5611 family protein</fullName>
    </submittedName>
</protein>
<keyword evidence="3" id="KW-1185">Reference proteome</keyword>
<proteinExistence type="predicted"/>
<sequence>MQEYKLKRGFKPDMDRIYECLTETFPSEIRKEDDKFVTSYGILSELTVWIEGKKLVVDTVSDTSVTDDELILDSNKRFRDFLYNATGYTAKERLKQAKKAVSK</sequence>
<dbReference type="Proteomes" id="UP000509594">
    <property type="component" value="Chromosome"/>
</dbReference>
<dbReference type="PIRSF" id="PIRSF022080">
    <property type="entry name" value="UCP022080"/>
    <property type="match status" value="1"/>
</dbReference>
<name>A0A7D5E8J9_9EURY</name>
<evidence type="ECO:0000313" key="2">
    <source>
        <dbReference type="EMBL" id="QLC50498.1"/>
    </source>
</evidence>
<dbReference type="OrthoDB" id="56086at2157"/>
<dbReference type="EMBL" id="CP058215">
    <property type="protein sequence ID" value="QLC50498.1"/>
    <property type="molecule type" value="Genomic_DNA"/>
</dbReference>
<dbReference type="Gene3D" id="3.30.310.190">
    <property type="match status" value="1"/>
</dbReference>
<dbReference type="RefSeq" id="WP_176965554.1">
    <property type="nucleotide sequence ID" value="NZ_CP058215.1"/>
</dbReference>
<dbReference type="Pfam" id="PF18446">
    <property type="entry name" value="DUF5611"/>
    <property type="match status" value="1"/>
</dbReference>
<dbReference type="InterPro" id="IPR040713">
    <property type="entry name" value="DUF5611"/>
</dbReference>
<reference evidence="2 3" key="1">
    <citation type="submission" date="2020-06" db="EMBL/GenBank/DDBJ databases">
        <title>Methanolobus halotolerans sp. nov., isolated from a saline lake Tus in Siberia.</title>
        <authorList>
            <person name="Shen Y."/>
            <person name="Chen S.-C."/>
            <person name="Lai M.-C."/>
            <person name="Huang H.-H."/>
            <person name="Chiu H.-H."/>
            <person name="Tang S.-L."/>
            <person name="Rogozin D.Y."/>
            <person name="Degermendzhy A.G."/>
        </authorList>
    </citation>
    <scope>NUCLEOTIDE SEQUENCE [LARGE SCALE GENOMIC DNA]</scope>
    <source>
        <strain evidence="2 3">DSM 21339</strain>
    </source>
</reference>
<evidence type="ECO:0000259" key="1">
    <source>
        <dbReference type="Pfam" id="PF18446"/>
    </source>
</evidence>
<dbReference type="InterPro" id="IPR016800">
    <property type="entry name" value="UCP022080"/>
</dbReference>
<dbReference type="KEGG" id="mzi:HWN40_09760"/>
<accession>A0A7D5E8J9</accession>
<feature type="domain" description="DUF5611" evidence="1">
    <location>
        <begin position="1"/>
        <end position="99"/>
    </location>
</feature>
<dbReference type="AlphaFoldDB" id="A0A7D5E8J9"/>
<evidence type="ECO:0000313" key="3">
    <source>
        <dbReference type="Proteomes" id="UP000509594"/>
    </source>
</evidence>